<dbReference type="PANTHER" id="PTHR30154:SF34">
    <property type="entry name" value="TRANSCRIPTIONAL REGULATOR AZLB"/>
    <property type="match status" value="1"/>
</dbReference>
<proteinExistence type="predicted"/>
<evidence type="ECO:0000256" key="2">
    <source>
        <dbReference type="ARBA" id="ARBA00023125"/>
    </source>
</evidence>
<dbReference type="InterPro" id="IPR036390">
    <property type="entry name" value="WH_DNA-bd_sf"/>
</dbReference>
<evidence type="ECO:0000256" key="1">
    <source>
        <dbReference type="ARBA" id="ARBA00023015"/>
    </source>
</evidence>
<accession>A0ABZ0WB65</accession>
<dbReference type="InterPro" id="IPR019885">
    <property type="entry name" value="Tscrpt_reg_HTH_AsnC-type_CS"/>
</dbReference>
<gene>
    <name evidence="5" type="ORF">U0035_01445</name>
</gene>
<dbReference type="PRINTS" id="PR00033">
    <property type="entry name" value="HTHASNC"/>
</dbReference>
<dbReference type="InterPro" id="IPR000485">
    <property type="entry name" value="AsnC-type_HTH_dom"/>
</dbReference>
<dbReference type="InterPro" id="IPR019888">
    <property type="entry name" value="Tscrpt_reg_AsnC-like"/>
</dbReference>
<evidence type="ECO:0000313" key="6">
    <source>
        <dbReference type="Proteomes" id="UP001325680"/>
    </source>
</evidence>
<dbReference type="CDD" id="cd00090">
    <property type="entry name" value="HTH_ARSR"/>
    <property type="match status" value="1"/>
</dbReference>
<dbReference type="InterPro" id="IPR011991">
    <property type="entry name" value="ArsR-like_HTH"/>
</dbReference>
<dbReference type="Pfam" id="PF01037">
    <property type="entry name" value="AsnC_trans_reg"/>
    <property type="match status" value="1"/>
</dbReference>
<name>A0ABZ0WB65_9BACT</name>
<evidence type="ECO:0000313" key="5">
    <source>
        <dbReference type="EMBL" id="WQD38807.1"/>
    </source>
</evidence>
<dbReference type="Proteomes" id="UP001325680">
    <property type="component" value="Chromosome"/>
</dbReference>
<keyword evidence="6" id="KW-1185">Reference proteome</keyword>
<dbReference type="SMART" id="SM00344">
    <property type="entry name" value="HTH_ASNC"/>
    <property type="match status" value="1"/>
</dbReference>
<evidence type="ECO:0000259" key="4">
    <source>
        <dbReference type="PROSITE" id="PS50956"/>
    </source>
</evidence>
<reference evidence="5 6" key="1">
    <citation type="submission" date="2023-12" db="EMBL/GenBank/DDBJ databases">
        <title>Genome sequencing and assembly of bacterial species from a model synthetic community.</title>
        <authorList>
            <person name="Hogle S.L."/>
        </authorList>
    </citation>
    <scope>NUCLEOTIDE SEQUENCE [LARGE SCALE GENOMIC DNA]</scope>
    <source>
        <strain evidence="5 6">HAMBI_3031</strain>
    </source>
</reference>
<dbReference type="InterPro" id="IPR019887">
    <property type="entry name" value="Tscrpt_reg_AsnC/Lrp_C"/>
</dbReference>
<keyword evidence="1" id="KW-0805">Transcription regulation</keyword>
<protein>
    <submittedName>
        <fullName evidence="5">Lrp/AsnC family transcriptional regulator</fullName>
    </submittedName>
</protein>
<dbReference type="Gene3D" id="3.30.70.920">
    <property type="match status" value="1"/>
</dbReference>
<dbReference type="PROSITE" id="PS00519">
    <property type="entry name" value="HTH_ASNC_1"/>
    <property type="match status" value="1"/>
</dbReference>
<dbReference type="SUPFAM" id="SSF54909">
    <property type="entry name" value="Dimeric alpha+beta barrel"/>
    <property type="match status" value="1"/>
</dbReference>
<keyword evidence="3" id="KW-0804">Transcription</keyword>
<dbReference type="InterPro" id="IPR036388">
    <property type="entry name" value="WH-like_DNA-bd_sf"/>
</dbReference>
<dbReference type="PROSITE" id="PS50956">
    <property type="entry name" value="HTH_ASNC_2"/>
    <property type="match status" value="1"/>
</dbReference>
<dbReference type="Pfam" id="PF13412">
    <property type="entry name" value="HTH_24"/>
    <property type="match status" value="1"/>
</dbReference>
<keyword evidence="2" id="KW-0238">DNA-binding</keyword>
<dbReference type="InterPro" id="IPR011008">
    <property type="entry name" value="Dimeric_a/b-barrel"/>
</dbReference>
<dbReference type="SUPFAM" id="SSF46785">
    <property type="entry name" value="Winged helix' DNA-binding domain"/>
    <property type="match status" value="1"/>
</dbReference>
<feature type="domain" description="HTH asnC-type" evidence="4">
    <location>
        <begin position="1"/>
        <end position="64"/>
    </location>
</feature>
<sequence>MMPDETDKKILRLLQEDAHLTYKDIARKINLSLTPVHDRIKKLEREGVIQKYVTILNKDKLGKQLMVYCQVSLAKQTFDISEVFNAAIRNLPEVVECNLISGNYDYMLKIVVPDMESYHTFHQKKLSTLSEVSLINTVFVISEVKNSFALPI</sequence>
<dbReference type="PANTHER" id="PTHR30154">
    <property type="entry name" value="LEUCINE-RESPONSIVE REGULATORY PROTEIN"/>
    <property type="match status" value="1"/>
</dbReference>
<dbReference type="EMBL" id="CP139960">
    <property type="protein sequence ID" value="WQD38807.1"/>
    <property type="molecule type" value="Genomic_DNA"/>
</dbReference>
<dbReference type="RefSeq" id="WP_114792729.1">
    <property type="nucleotide sequence ID" value="NZ_CP139960.1"/>
</dbReference>
<organism evidence="5 6">
    <name type="scientific">Niabella yanshanensis</name>
    <dbReference type="NCBI Taxonomy" id="577386"/>
    <lineage>
        <taxon>Bacteria</taxon>
        <taxon>Pseudomonadati</taxon>
        <taxon>Bacteroidota</taxon>
        <taxon>Chitinophagia</taxon>
        <taxon>Chitinophagales</taxon>
        <taxon>Chitinophagaceae</taxon>
        <taxon>Niabella</taxon>
    </lineage>
</organism>
<evidence type="ECO:0000256" key="3">
    <source>
        <dbReference type="ARBA" id="ARBA00023163"/>
    </source>
</evidence>
<dbReference type="Gene3D" id="1.10.10.10">
    <property type="entry name" value="Winged helix-like DNA-binding domain superfamily/Winged helix DNA-binding domain"/>
    <property type="match status" value="1"/>
</dbReference>